<evidence type="ECO:0000256" key="2">
    <source>
        <dbReference type="ARBA" id="ARBA00006479"/>
    </source>
</evidence>
<comment type="similarity">
    <text evidence="2">Belongs to the ROK (NagC/XylR) family.</text>
</comment>
<dbReference type="Gene3D" id="1.10.10.10">
    <property type="entry name" value="Winged helix-like DNA-binding domain superfamily/Winged helix DNA-binding domain"/>
    <property type="match status" value="1"/>
</dbReference>
<dbReference type="RefSeq" id="WP_035506412.1">
    <property type="nucleotide sequence ID" value="NZ_CCDH010000001.1"/>
</dbReference>
<dbReference type="InterPro" id="IPR036390">
    <property type="entry name" value="WH_DNA-bd_sf"/>
</dbReference>
<dbReference type="PANTHER" id="PTHR18964:SF149">
    <property type="entry name" value="BIFUNCTIONAL UDP-N-ACETYLGLUCOSAMINE 2-EPIMERASE_N-ACETYLMANNOSAMINE KINASE"/>
    <property type="match status" value="1"/>
</dbReference>
<dbReference type="InterPro" id="IPR000600">
    <property type="entry name" value="ROK"/>
</dbReference>
<name>A0A059NWK5_9BACI</name>
<dbReference type="GO" id="GO:0042732">
    <property type="term" value="P:D-xylose metabolic process"/>
    <property type="evidence" value="ECO:0007669"/>
    <property type="project" value="UniProtKB-KW"/>
</dbReference>
<dbReference type="SUPFAM" id="SSF53067">
    <property type="entry name" value="Actin-like ATPase domain"/>
    <property type="match status" value="1"/>
</dbReference>
<evidence type="ECO:0000313" key="6">
    <source>
        <dbReference type="Proteomes" id="UP000028868"/>
    </source>
</evidence>
<dbReference type="SUPFAM" id="SSF46785">
    <property type="entry name" value="Winged helix' DNA-binding domain"/>
    <property type="match status" value="1"/>
</dbReference>
<protein>
    <submittedName>
        <fullName evidence="5">N-acetylglucosamine repressor</fullName>
    </submittedName>
</protein>
<dbReference type="PANTHER" id="PTHR18964">
    <property type="entry name" value="ROK (REPRESSOR, ORF, KINASE) FAMILY"/>
    <property type="match status" value="1"/>
</dbReference>
<dbReference type="InterPro" id="IPR036388">
    <property type="entry name" value="WH-like_DNA-bd_sf"/>
</dbReference>
<comment type="caution">
    <text evidence="5">The sequence shown here is derived from an EMBL/GenBank/DDBJ whole genome shotgun (WGS) entry which is preliminary data.</text>
</comment>
<dbReference type="GO" id="GO:0003700">
    <property type="term" value="F:DNA-binding transcription factor activity"/>
    <property type="evidence" value="ECO:0007669"/>
    <property type="project" value="InterPro"/>
</dbReference>
<dbReference type="InterPro" id="IPR000835">
    <property type="entry name" value="HTH_MarR-typ"/>
</dbReference>
<keyword evidence="3" id="KW-0859">Xylose metabolism</keyword>
<keyword evidence="6" id="KW-1185">Reference proteome</keyword>
<keyword evidence="3" id="KW-0119">Carbohydrate metabolism</keyword>
<dbReference type="Gene3D" id="3.30.420.40">
    <property type="match status" value="2"/>
</dbReference>
<evidence type="ECO:0000256" key="3">
    <source>
        <dbReference type="ARBA" id="ARBA00022629"/>
    </source>
</evidence>
<dbReference type="Pfam" id="PF01047">
    <property type="entry name" value="MarR"/>
    <property type="match status" value="1"/>
</dbReference>
<dbReference type="InterPro" id="IPR043129">
    <property type="entry name" value="ATPase_NBD"/>
</dbReference>
<organism evidence="5 6">
    <name type="scientific">Halobacillus karajensis</name>
    <dbReference type="NCBI Taxonomy" id="195088"/>
    <lineage>
        <taxon>Bacteria</taxon>
        <taxon>Bacillati</taxon>
        <taxon>Bacillota</taxon>
        <taxon>Bacilli</taxon>
        <taxon>Bacillales</taxon>
        <taxon>Bacillaceae</taxon>
        <taxon>Halobacillus</taxon>
    </lineage>
</organism>
<evidence type="ECO:0000313" key="5">
    <source>
        <dbReference type="EMBL" id="CDQ22916.1"/>
    </source>
</evidence>
<evidence type="ECO:0000259" key="4">
    <source>
        <dbReference type="Pfam" id="PF01047"/>
    </source>
</evidence>
<dbReference type="EMBL" id="CCDI010000001">
    <property type="protein sequence ID" value="CDQ22916.1"/>
    <property type="molecule type" value="Genomic_DNA"/>
</dbReference>
<dbReference type="AlphaFoldDB" id="A0A059NWK5"/>
<comment type="function">
    <text evidence="1">Transcriptional repressor of xylose-utilizing enzymes.</text>
</comment>
<accession>A0A059NWK5</accession>
<reference evidence="6" key="1">
    <citation type="submission" date="2014-03" db="EMBL/GenBank/DDBJ databases">
        <authorList>
            <person name="Urmite Genomes U."/>
        </authorList>
    </citation>
    <scope>NUCLEOTIDE SEQUENCE [LARGE SCALE GENOMIC DNA]</scope>
    <source>
        <strain evidence="6">HD-03</strain>
    </source>
</reference>
<dbReference type="Pfam" id="PF00480">
    <property type="entry name" value="ROK"/>
    <property type="match status" value="1"/>
</dbReference>
<proteinExistence type="inferred from homology"/>
<dbReference type="Proteomes" id="UP000028868">
    <property type="component" value="Unassembled WGS sequence"/>
</dbReference>
<reference evidence="5 6" key="2">
    <citation type="submission" date="2014-05" db="EMBL/GenBank/DDBJ databases">
        <title>Draft genome sequence of Halobacillus karajensis HK-03.</title>
        <authorList>
            <person name="Khelaifia S."/>
            <person name="Croce O."/>
            <person name="Lagier J.C."/>
            <person name="Raoult D."/>
        </authorList>
    </citation>
    <scope>NUCLEOTIDE SEQUENCE [LARGE SCALE GENOMIC DNA]</scope>
    <source>
        <strain evidence="5 6">HD-03</strain>
    </source>
</reference>
<evidence type="ECO:0000256" key="1">
    <source>
        <dbReference type="ARBA" id="ARBA00002486"/>
    </source>
</evidence>
<feature type="domain" description="HTH marR-type" evidence="4">
    <location>
        <begin position="12"/>
        <end position="56"/>
    </location>
</feature>
<gene>
    <name evidence="5" type="primary">nagC_4</name>
    <name evidence="5" type="ORF">BN983_01134</name>
</gene>
<sequence length="387" mass="42451">MQKGNSAYIKNMNKKLVLKCIRDHEPISRSEISKKIHMSKPSVSLLVENLIQEGWVLETGTGESTISGGRKPVQLVFNPKSFYVIGVDIGGTKVSSGITCLNGHIYAYREFATKDYLEKDILERLYEDVNRMVEELHLTDHDIMGMGIGVPGVTNVKEGIVVDAPSMKWRNFPIRERVSQNFSFPVFVENDVNTSVLGEQWLGAGKSLENIIYIAVGTGIGSGMILNGKLFRGSSYSAGEMGYLVTDARKAKDYQPTIEGYGFLESIASGTSIGKRLSSLKSEHVTAKEAFELRRQGDKDAIEIVDSAIEHLGFGIANYISLFDPELVIIGGGVSGSFEEYEQTISKIIDEFTPKSCQVVPSTFGREAGVVGAVALFLKENESVIQI</sequence>